<gene>
    <name evidence="1" type="ORF">LTS18_004339</name>
</gene>
<keyword evidence="2" id="KW-1185">Reference proteome</keyword>
<evidence type="ECO:0000313" key="1">
    <source>
        <dbReference type="EMBL" id="KAK3062337.1"/>
    </source>
</evidence>
<accession>A0ACC3D5T2</accession>
<comment type="caution">
    <text evidence="1">The sequence shown here is derived from an EMBL/GenBank/DDBJ whole genome shotgun (WGS) entry which is preliminary data.</text>
</comment>
<dbReference type="Proteomes" id="UP001186974">
    <property type="component" value="Unassembled WGS sequence"/>
</dbReference>
<reference evidence="1" key="1">
    <citation type="submission" date="2024-09" db="EMBL/GenBank/DDBJ databases">
        <title>Black Yeasts Isolated from many extreme environments.</title>
        <authorList>
            <person name="Coleine C."/>
            <person name="Stajich J.E."/>
            <person name="Selbmann L."/>
        </authorList>
    </citation>
    <scope>NUCLEOTIDE SEQUENCE</scope>
    <source>
        <strain evidence="1">CCFEE 5737</strain>
    </source>
</reference>
<organism evidence="1 2">
    <name type="scientific">Coniosporium uncinatum</name>
    <dbReference type="NCBI Taxonomy" id="93489"/>
    <lineage>
        <taxon>Eukaryota</taxon>
        <taxon>Fungi</taxon>
        <taxon>Dikarya</taxon>
        <taxon>Ascomycota</taxon>
        <taxon>Pezizomycotina</taxon>
        <taxon>Dothideomycetes</taxon>
        <taxon>Dothideomycetes incertae sedis</taxon>
        <taxon>Coniosporium</taxon>
    </lineage>
</organism>
<protein>
    <submittedName>
        <fullName evidence="1">Uncharacterized protein</fullName>
    </submittedName>
</protein>
<dbReference type="EMBL" id="JAWDJW010007339">
    <property type="protein sequence ID" value="KAK3062337.1"/>
    <property type="molecule type" value="Genomic_DNA"/>
</dbReference>
<proteinExistence type="predicted"/>
<evidence type="ECO:0000313" key="2">
    <source>
        <dbReference type="Proteomes" id="UP001186974"/>
    </source>
</evidence>
<feature type="non-terminal residue" evidence="1">
    <location>
        <position position="72"/>
    </location>
</feature>
<name>A0ACC3D5T2_9PEZI</name>
<sequence length="72" mass="7677">MSVEPSSGYVAASNAHDLGEASEPIFNIERVTFQFPISSDFAAAQVANNVLVLALSTGRILRIDLDNPADIE</sequence>